<keyword evidence="3" id="KW-1185">Reference proteome</keyword>
<evidence type="ECO:0000259" key="1">
    <source>
        <dbReference type="Pfam" id="PF00483"/>
    </source>
</evidence>
<evidence type="ECO:0000313" key="2">
    <source>
        <dbReference type="EMBL" id="MFD1832751.1"/>
    </source>
</evidence>
<dbReference type="Gene3D" id="2.160.10.10">
    <property type="entry name" value="Hexapeptide repeat proteins"/>
    <property type="match status" value="1"/>
</dbReference>
<dbReference type="GO" id="GO:0008879">
    <property type="term" value="F:glucose-1-phosphate thymidylyltransferase activity"/>
    <property type="evidence" value="ECO:0007669"/>
    <property type="project" value="UniProtKB-EC"/>
</dbReference>
<evidence type="ECO:0000313" key="3">
    <source>
        <dbReference type="Proteomes" id="UP001597365"/>
    </source>
</evidence>
<dbReference type="EC" id="2.7.7.24" evidence="2"/>
<dbReference type="PANTHER" id="PTHR42883:SF2">
    <property type="entry name" value="THYMIDYLYLTRANSFERASE"/>
    <property type="match status" value="1"/>
</dbReference>
<dbReference type="RefSeq" id="WP_380903962.1">
    <property type="nucleotide sequence ID" value="NZ_JBHUFU010000019.1"/>
</dbReference>
<dbReference type="NCBIfam" id="TIGR01208">
    <property type="entry name" value="rmlA_long"/>
    <property type="match status" value="1"/>
</dbReference>
<dbReference type="InterPro" id="IPR005908">
    <property type="entry name" value="G1P_thy_trans_l"/>
</dbReference>
<dbReference type="Gene3D" id="3.90.550.10">
    <property type="entry name" value="Spore Coat Polysaccharide Biosynthesis Protein SpsA, Chain A"/>
    <property type="match status" value="1"/>
</dbReference>
<comment type="caution">
    <text evidence="2">The sequence shown here is derived from an EMBL/GenBank/DDBJ whole genome shotgun (WGS) entry which is preliminary data.</text>
</comment>
<keyword evidence="2" id="KW-0808">Transferase</keyword>
<dbReference type="PANTHER" id="PTHR42883">
    <property type="entry name" value="GLUCOSE-1-PHOSPHATE THYMIDYLTRANSFERASE"/>
    <property type="match status" value="1"/>
</dbReference>
<name>A0ABW4PPR8_9ACTN</name>
<feature type="domain" description="Nucleotidyl transferase" evidence="1">
    <location>
        <begin position="2"/>
        <end position="235"/>
    </location>
</feature>
<gene>
    <name evidence="2" type="ORF">ACFSJS_24355</name>
</gene>
<dbReference type="InterPro" id="IPR011004">
    <property type="entry name" value="Trimer_LpxA-like_sf"/>
</dbReference>
<reference evidence="3" key="1">
    <citation type="journal article" date="2019" name="Int. J. Syst. Evol. Microbiol.">
        <title>The Global Catalogue of Microorganisms (GCM) 10K type strain sequencing project: providing services to taxonomists for standard genome sequencing and annotation.</title>
        <authorList>
            <consortium name="The Broad Institute Genomics Platform"/>
            <consortium name="The Broad Institute Genome Sequencing Center for Infectious Disease"/>
            <person name="Wu L."/>
            <person name="Ma J."/>
        </authorList>
    </citation>
    <scope>NUCLEOTIDE SEQUENCE [LARGE SCALE GENOMIC DNA]</scope>
    <source>
        <strain evidence="3">CGMCC 4.7455</strain>
    </source>
</reference>
<dbReference type="InterPro" id="IPR005835">
    <property type="entry name" value="NTP_transferase_dom"/>
</dbReference>
<dbReference type="Proteomes" id="UP001597365">
    <property type="component" value="Unassembled WGS sequence"/>
</dbReference>
<dbReference type="SUPFAM" id="SSF53448">
    <property type="entry name" value="Nucleotide-diphospho-sugar transferases"/>
    <property type="match status" value="1"/>
</dbReference>
<keyword evidence="2" id="KW-0548">Nucleotidyltransferase</keyword>
<dbReference type="SUPFAM" id="SSF51161">
    <property type="entry name" value="Trimeric LpxA-like enzymes"/>
    <property type="match status" value="1"/>
</dbReference>
<organism evidence="2 3">
    <name type="scientific">Streptomyces desertarenae</name>
    <dbReference type="NCBI Taxonomy" id="2666184"/>
    <lineage>
        <taxon>Bacteria</taxon>
        <taxon>Bacillati</taxon>
        <taxon>Actinomycetota</taxon>
        <taxon>Actinomycetes</taxon>
        <taxon>Kitasatosporales</taxon>
        <taxon>Streptomycetaceae</taxon>
        <taxon>Streptomyces</taxon>
    </lineage>
</organism>
<dbReference type="EMBL" id="JBHUFU010000019">
    <property type="protein sequence ID" value="MFD1832751.1"/>
    <property type="molecule type" value="Genomic_DNA"/>
</dbReference>
<dbReference type="CDD" id="cd04189">
    <property type="entry name" value="G1P_TT_long"/>
    <property type="match status" value="1"/>
</dbReference>
<dbReference type="Pfam" id="PF00483">
    <property type="entry name" value="NTP_transferase"/>
    <property type="match status" value="1"/>
</dbReference>
<protein>
    <submittedName>
        <fullName evidence="2">Glucose-1-phosphate thymidylyltransferase</fullName>
        <ecNumber evidence="2">2.7.7.24</ecNumber>
    </submittedName>
</protein>
<sequence length="355" mass="37881">MKALVLAGGSGTRLRPISYTMPKQLVPVANRPVLEYALENVRELGATDVGIIVGDWAREIAAVVGDGSRFGLRTRYIRQERPLGLAHCIRLARSFLGDDDFVLYLGDVMLHGDVRPLADDFLRRRPAAQLVVARAADPRSFGVVETDADGAVRRMVEKPEEPRSDMVATGVYFFTPAVHEAVAAIGPGARGELEVTDAVQWLVDRGLPVGVCEFGGYWKDTGRAEDVLECNRRLLHGVRTRIAGEVDPDSELVGPVVVERGARVVRSRVEGPAVIGAGTVVADSRVGPYTSIGENCTLRASEVSDSVVFAAASIRAVAGLHGSLIGRGACVAPGGRDGARHRLVVGDHARVEIAA</sequence>
<dbReference type="InterPro" id="IPR029044">
    <property type="entry name" value="Nucleotide-diphossugar_trans"/>
</dbReference>
<accession>A0ABW4PPR8</accession>
<proteinExistence type="predicted"/>